<protein>
    <submittedName>
        <fullName evidence="2">Meis_PKNOX_N domain-containing protein</fullName>
    </submittedName>
</protein>
<accession>A0A0K0DN61</accession>
<reference evidence="1" key="1">
    <citation type="submission" date="2012-09" db="EMBL/GenBank/DDBJ databases">
        <authorList>
            <person name="Martin A.A."/>
        </authorList>
    </citation>
    <scope>NUCLEOTIDE SEQUENCE</scope>
</reference>
<dbReference type="WBParaSite" id="ACAC_0001318501-mRNA-1">
    <property type="protein sequence ID" value="ACAC_0001318501-mRNA-1"/>
    <property type="gene ID" value="ACAC_0001318501"/>
</dbReference>
<evidence type="ECO:0000313" key="1">
    <source>
        <dbReference type="Proteomes" id="UP000035642"/>
    </source>
</evidence>
<reference evidence="2" key="2">
    <citation type="submission" date="2017-02" db="UniProtKB">
        <authorList>
            <consortium name="WormBaseParasite"/>
        </authorList>
    </citation>
    <scope>IDENTIFICATION</scope>
</reference>
<name>A0A0K0DN61_ANGCA</name>
<dbReference type="Proteomes" id="UP000035642">
    <property type="component" value="Unassembled WGS sequence"/>
</dbReference>
<proteinExistence type="predicted"/>
<evidence type="ECO:0000313" key="2">
    <source>
        <dbReference type="WBParaSite" id="ACAC_0001318501-mRNA-1"/>
    </source>
</evidence>
<organism evidence="1 2">
    <name type="scientific">Angiostrongylus cantonensis</name>
    <name type="common">Rat lungworm</name>
    <dbReference type="NCBI Taxonomy" id="6313"/>
    <lineage>
        <taxon>Eukaryota</taxon>
        <taxon>Metazoa</taxon>
        <taxon>Ecdysozoa</taxon>
        <taxon>Nematoda</taxon>
        <taxon>Chromadorea</taxon>
        <taxon>Rhabditida</taxon>
        <taxon>Rhabditina</taxon>
        <taxon>Rhabditomorpha</taxon>
        <taxon>Strongyloidea</taxon>
        <taxon>Metastrongylidae</taxon>
        <taxon>Angiostrongylus</taxon>
    </lineage>
</organism>
<sequence length="90" mass="9681">MTIFQDEYLFQKCAAEVGIVPTAQAGATQHRGESAEPVQELLLQSDSVCTDGASATIEQQLPAANTVSRCIRVSLSPLSLSLFCNLLLRQ</sequence>
<keyword evidence="1" id="KW-1185">Reference proteome</keyword>
<dbReference type="AlphaFoldDB" id="A0A0K0DN61"/>